<dbReference type="Proteomes" id="UP001596233">
    <property type="component" value="Unassembled WGS sequence"/>
</dbReference>
<protein>
    <recommendedName>
        <fullName evidence="3">M20/M25/M40 family metallo-hydrolase</fullName>
    </recommendedName>
</protein>
<comment type="caution">
    <text evidence="1">The sequence shown here is derived from an EMBL/GenBank/DDBJ whole genome shotgun (WGS) entry which is preliminary data.</text>
</comment>
<keyword evidence="2" id="KW-1185">Reference proteome</keyword>
<dbReference type="InterPro" id="IPR050072">
    <property type="entry name" value="Peptidase_M20A"/>
</dbReference>
<name>A0ABW1V3W7_9BACL</name>
<proteinExistence type="predicted"/>
<gene>
    <name evidence="1" type="ORF">ACFP56_11135</name>
</gene>
<evidence type="ECO:0008006" key="3">
    <source>
        <dbReference type="Google" id="ProtNLM"/>
    </source>
</evidence>
<evidence type="ECO:0000313" key="2">
    <source>
        <dbReference type="Proteomes" id="UP001596233"/>
    </source>
</evidence>
<dbReference type="Gene3D" id="3.40.630.10">
    <property type="entry name" value="Zn peptidases"/>
    <property type="match status" value="1"/>
</dbReference>
<dbReference type="EMBL" id="JBHSTE010000003">
    <property type="protein sequence ID" value="MFC6333178.1"/>
    <property type="molecule type" value="Genomic_DNA"/>
</dbReference>
<dbReference type="RefSeq" id="WP_379234361.1">
    <property type="nucleotide sequence ID" value="NZ_JBHSTE010000003.1"/>
</dbReference>
<sequence>MKLTNVELTEQDKAMFQLIRAHIDPQELIDVLLELGNIRSLAGYEKEAGEYVYNWMKKEGFTPRKVGMVEERFNVIGTYGGEAPGEGKNLLLTSHLDTESPQYNERDAWRYRPETVERSEWLEAAFRDGIFSGRPVENDRGPMTCTLMAAKALKAAGISLKGKLYITACPGEIGPEQVEEFRGSQYLGKELGAQYLLSHGGVAPDYAIAAEGTDFGMTWLSCGHALIRIDLYGEEIFTPMISHPLSLGDHPSPLVQVAVLIDHIQRWARQYEQENSYESAGGCSIPKVQLSAIRGGDPHIMGAGSEVCSVYIEVNLTAQQTIAPIQRQLEVLLSQAGMQGQVLPLVYRNGYEARDEHIMPLVEAISAGTLGTDRGELLLAHHAYSSMWRDHNVFNMYRIPAATFGPSRFQPSLDDMLDATAIYAFTAWKICNSEEENL</sequence>
<dbReference type="Gene3D" id="3.30.70.360">
    <property type="match status" value="1"/>
</dbReference>
<dbReference type="PANTHER" id="PTHR43808">
    <property type="entry name" value="ACETYLORNITHINE DEACETYLASE"/>
    <property type="match status" value="1"/>
</dbReference>
<reference evidence="2" key="1">
    <citation type="journal article" date="2019" name="Int. J. Syst. Evol. Microbiol.">
        <title>The Global Catalogue of Microorganisms (GCM) 10K type strain sequencing project: providing services to taxonomists for standard genome sequencing and annotation.</title>
        <authorList>
            <consortium name="The Broad Institute Genomics Platform"/>
            <consortium name="The Broad Institute Genome Sequencing Center for Infectious Disease"/>
            <person name="Wu L."/>
            <person name="Ma J."/>
        </authorList>
    </citation>
    <scope>NUCLEOTIDE SEQUENCE [LARGE SCALE GENOMIC DNA]</scope>
    <source>
        <strain evidence="2">PCU 280</strain>
    </source>
</reference>
<evidence type="ECO:0000313" key="1">
    <source>
        <dbReference type="EMBL" id="MFC6333178.1"/>
    </source>
</evidence>
<accession>A0ABW1V3W7</accession>
<dbReference type="SUPFAM" id="SSF53187">
    <property type="entry name" value="Zn-dependent exopeptidases"/>
    <property type="match status" value="1"/>
</dbReference>
<organism evidence="1 2">
    <name type="scientific">Paenibacillus septentrionalis</name>
    <dbReference type="NCBI Taxonomy" id="429342"/>
    <lineage>
        <taxon>Bacteria</taxon>
        <taxon>Bacillati</taxon>
        <taxon>Bacillota</taxon>
        <taxon>Bacilli</taxon>
        <taxon>Bacillales</taxon>
        <taxon>Paenibacillaceae</taxon>
        <taxon>Paenibacillus</taxon>
    </lineage>
</organism>